<comment type="similarity">
    <text evidence="6 7">Belongs to the adenylate kinase family.</text>
</comment>
<evidence type="ECO:0000256" key="7">
    <source>
        <dbReference type="RuleBase" id="RU003330"/>
    </source>
</evidence>
<dbReference type="Pfam" id="PF05191">
    <property type="entry name" value="ADK_lid"/>
    <property type="match status" value="1"/>
</dbReference>
<dbReference type="Pfam" id="PF00406">
    <property type="entry name" value="ADK"/>
    <property type="match status" value="1"/>
</dbReference>
<evidence type="ECO:0000256" key="4">
    <source>
        <dbReference type="ARBA" id="ARBA00022777"/>
    </source>
</evidence>
<dbReference type="STRING" id="216942.SLITO_v1c09820"/>
<feature type="binding site" evidence="6">
    <location>
        <position position="90"/>
    </location>
    <ligand>
        <name>AMP</name>
        <dbReference type="ChEBI" id="CHEBI:456215"/>
    </ligand>
</feature>
<reference evidence="10 11" key="1">
    <citation type="journal article" date="2015" name="Genome Announc.">
        <title>Complete Genome Sequence of Spiroplasma litorale TN-1T (DSM 21781), a Bacterium Isolated from a Green-Eyed Horsefly (Tabanus nigrovittatus).</title>
        <authorList>
            <person name="Lo W.S."/>
            <person name="Lai Y.C."/>
            <person name="Lien Y.W."/>
            <person name="Wang T.H."/>
            <person name="Kuo C.H."/>
        </authorList>
    </citation>
    <scope>NUCLEOTIDE SEQUENCE [LARGE SCALE GENOMIC DNA]</scope>
    <source>
        <strain evidence="10 11">TN-1</strain>
    </source>
</reference>
<feature type="binding site" evidence="6">
    <location>
        <position position="158"/>
    </location>
    <ligand>
        <name>AMP</name>
        <dbReference type="ChEBI" id="CHEBI:456215"/>
    </ligand>
</feature>
<gene>
    <name evidence="6 10" type="primary">adk</name>
    <name evidence="10" type="ORF">SLITO_v1c09820</name>
</gene>
<dbReference type="Gene3D" id="3.40.50.300">
    <property type="entry name" value="P-loop containing nucleotide triphosphate hydrolases"/>
    <property type="match status" value="1"/>
</dbReference>
<comment type="subunit">
    <text evidence="6 8">Monomer.</text>
</comment>
<comment type="pathway">
    <text evidence="6">Purine metabolism; AMP biosynthesis via salvage pathway; AMP from ADP: step 1/1.</text>
</comment>
<feature type="binding site" evidence="6">
    <location>
        <position position="131"/>
    </location>
    <ligand>
        <name>Zn(2+)</name>
        <dbReference type="ChEBI" id="CHEBI:29105"/>
        <note>structural</note>
    </ligand>
</feature>
<comment type="domain">
    <text evidence="6">Consists of three domains, a large central CORE domain and two small peripheral domains, NMPbind and LID, which undergo movements during catalysis. The LID domain closes over the site of phosphoryl transfer upon ATP binding. Assembling and dissambling the active center during each catalytic cycle provides an effective means to prevent ATP hydrolysis. Some bacteria have evolved a zinc-coordinating structure that stabilizes the LID domain.</text>
</comment>
<dbReference type="GO" id="GO:0008270">
    <property type="term" value="F:zinc ion binding"/>
    <property type="evidence" value="ECO:0007669"/>
    <property type="project" value="UniProtKB-UniRule"/>
</dbReference>
<keyword evidence="4 6" id="KW-0418">Kinase</keyword>
<dbReference type="InterPro" id="IPR007862">
    <property type="entry name" value="Adenylate_kinase_lid-dom"/>
</dbReference>
<comment type="function">
    <text evidence="6">Catalyzes the reversible transfer of the terminal phosphate group between ATP and AMP. Plays an important role in cellular energy homeostasis and in adenine nucleotide metabolism.</text>
</comment>
<keyword evidence="3 6" id="KW-0547">Nucleotide-binding</keyword>
<feature type="binding site" evidence="6">
    <location>
        <position position="195"/>
    </location>
    <ligand>
        <name>ATP</name>
        <dbReference type="ChEBI" id="CHEBI:30616"/>
    </ligand>
</feature>
<feature type="binding site" evidence="6">
    <location>
        <position position="169"/>
    </location>
    <ligand>
        <name>AMP</name>
        <dbReference type="ChEBI" id="CHEBI:456215"/>
    </ligand>
</feature>
<feature type="binding site" evidence="6">
    <location>
        <begin position="57"/>
        <end position="59"/>
    </location>
    <ligand>
        <name>AMP</name>
        <dbReference type="ChEBI" id="CHEBI:456215"/>
    </ligand>
</feature>
<dbReference type="SUPFAM" id="SSF57774">
    <property type="entry name" value="Microbial and mitochondrial ADK, insert 'zinc finger' domain"/>
    <property type="match status" value="1"/>
</dbReference>
<dbReference type="NCBIfam" id="TIGR01351">
    <property type="entry name" value="adk"/>
    <property type="match status" value="1"/>
</dbReference>
<feature type="region of interest" description="NMP" evidence="6">
    <location>
        <begin position="30"/>
        <end position="59"/>
    </location>
</feature>
<keyword evidence="1 6" id="KW-0808">Transferase</keyword>
<dbReference type="UniPathway" id="UPA00588">
    <property type="reaction ID" value="UER00649"/>
</dbReference>
<feature type="binding site" evidence="6">
    <location>
        <begin position="134"/>
        <end position="135"/>
    </location>
    <ligand>
        <name>ATP</name>
        <dbReference type="ChEBI" id="CHEBI:30616"/>
    </ligand>
</feature>
<dbReference type="RefSeq" id="WP_075058674.1">
    <property type="nucleotide sequence ID" value="NZ_CP012357.1"/>
</dbReference>
<keyword evidence="6" id="KW-0862">Zinc</keyword>
<dbReference type="GO" id="GO:0004017">
    <property type="term" value="F:AMP kinase activity"/>
    <property type="evidence" value="ECO:0007669"/>
    <property type="project" value="UniProtKB-UniRule"/>
</dbReference>
<dbReference type="GO" id="GO:0005737">
    <property type="term" value="C:cytoplasm"/>
    <property type="evidence" value="ECO:0007669"/>
    <property type="project" value="UniProtKB-SubCell"/>
</dbReference>
<dbReference type="GO" id="GO:0044209">
    <property type="term" value="P:AMP salvage"/>
    <property type="evidence" value="ECO:0007669"/>
    <property type="project" value="UniProtKB-UniRule"/>
</dbReference>
<dbReference type="EC" id="2.7.4.3" evidence="6 8"/>
<evidence type="ECO:0000313" key="11">
    <source>
        <dbReference type="Proteomes" id="UP000067476"/>
    </source>
</evidence>
<evidence type="ECO:0000313" key="10">
    <source>
        <dbReference type="EMBL" id="AKX34593.1"/>
    </source>
</evidence>
<evidence type="ECO:0000256" key="3">
    <source>
        <dbReference type="ARBA" id="ARBA00022741"/>
    </source>
</evidence>
<dbReference type="InterPro" id="IPR027417">
    <property type="entry name" value="P-loop_NTPase"/>
</dbReference>
<dbReference type="InterPro" id="IPR036193">
    <property type="entry name" value="ADK_active_lid_dom_sf"/>
</dbReference>
<proteinExistence type="inferred from homology"/>
<dbReference type="PRINTS" id="PR00094">
    <property type="entry name" value="ADENYLTKNASE"/>
</dbReference>
<keyword evidence="2 6" id="KW-0545">Nucleotide biosynthesis</keyword>
<dbReference type="PATRIC" id="fig|216942.3.peg.998"/>
<dbReference type="InterPro" id="IPR006259">
    <property type="entry name" value="Adenyl_kin_sub"/>
</dbReference>
<dbReference type="SUPFAM" id="SSF52540">
    <property type="entry name" value="P-loop containing nucleoside triphosphate hydrolases"/>
    <property type="match status" value="1"/>
</dbReference>
<evidence type="ECO:0000256" key="8">
    <source>
        <dbReference type="RuleBase" id="RU003331"/>
    </source>
</evidence>
<name>A0A0K1W342_9MOLU</name>
<keyword evidence="6" id="KW-0479">Metal-binding</keyword>
<feature type="binding site" evidence="6">
    <location>
        <position position="36"/>
    </location>
    <ligand>
        <name>AMP</name>
        <dbReference type="ChEBI" id="CHEBI:456215"/>
    </ligand>
</feature>
<dbReference type="KEGG" id="sll:SLITO_v1c09820"/>
<dbReference type="HAMAP" id="MF_00235">
    <property type="entry name" value="Adenylate_kinase_Adk"/>
    <property type="match status" value="1"/>
</dbReference>
<dbReference type="OrthoDB" id="9805030at2"/>
<evidence type="ECO:0000256" key="1">
    <source>
        <dbReference type="ARBA" id="ARBA00022679"/>
    </source>
</evidence>
<comment type="subcellular location">
    <subcellularLocation>
        <location evidence="6 8">Cytoplasm</location>
    </subcellularLocation>
</comment>
<dbReference type="InterPro" id="IPR000850">
    <property type="entry name" value="Adenylat/UMP-CMP_kin"/>
</dbReference>
<evidence type="ECO:0000256" key="6">
    <source>
        <dbReference type="HAMAP-Rule" id="MF_00235"/>
    </source>
</evidence>
<feature type="binding site" evidence="6">
    <location>
        <position position="128"/>
    </location>
    <ligand>
        <name>Zn(2+)</name>
        <dbReference type="ChEBI" id="CHEBI:29105"/>
        <note>structural</note>
    </ligand>
</feature>
<organism evidence="10 11">
    <name type="scientific">Spiroplasma litorale</name>
    <dbReference type="NCBI Taxonomy" id="216942"/>
    <lineage>
        <taxon>Bacteria</taxon>
        <taxon>Bacillati</taxon>
        <taxon>Mycoplasmatota</taxon>
        <taxon>Mollicutes</taxon>
        <taxon>Entomoplasmatales</taxon>
        <taxon>Spiroplasmataceae</taxon>
        <taxon>Spiroplasma</taxon>
    </lineage>
</organism>
<evidence type="ECO:0000256" key="2">
    <source>
        <dbReference type="ARBA" id="ARBA00022727"/>
    </source>
</evidence>
<evidence type="ECO:0000259" key="9">
    <source>
        <dbReference type="Pfam" id="PF05191"/>
    </source>
</evidence>
<dbReference type="PROSITE" id="PS00113">
    <property type="entry name" value="ADENYLATE_KINASE"/>
    <property type="match status" value="1"/>
</dbReference>
<feature type="binding site" evidence="6">
    <location>
        <position position="31"/>
    </location>
    <ligand>
        <name>AMP</name>
        <dbReference type="ChEBI" id="CHEBI:456215"/>
    </ligand>
</feature>
<feature type="domain" description="Adenylate kinase active site lid" evidence="9">
    <location>
        <begin position="125"/>
        <end position="160"/>
    </location>
</feature>
<dbReference type="NCBIfam" id="NF001381">
    <property type="entry name" value="PRK00279.1-3"/>
    <property type="match status" value="1"/>
</dbReference>
<dbReference type="InterPro" id="IPR033690">
    <property type="entry name" value="Adenylat_kinase_CS"/>
</dbReference>
<dbReference type="CDD" id="cd01428">
    <property type="entry name" value="ADK"/>
    <property type="match status" value="1"/>
</dbReference>
<feature type="binding site" evidence="6">
    <location>
        <position position="125"/>
    </location>
    <ligand>
        <name>ATP</name>
        <dbReference type="ChEBI" id="CHEBI:30616"/>
    </ligand>
</feature>
<dbReference type="Proteomes" id="UP000067476">
    <property type="component" value="Chromosome"/>
</dbReference>
<keyword evidence="5 6" id="KW-0067">ATP-binding</keyword>
<dbReference type="EMBL" id="CP012357">
    <property type="protein sequence ID" value="AKX34593.1"/>
    <property type="molecule type" value="Genomic_DNA"/>
</dbReference>
<feature type="binding site" evidence="6">
    <location>
        <begin position="83"/>
        <end position="86"/>
    </location>
    <ligand>
        <name>AMP</name>
        <dbReference type="ChEBI" id="CHEBI:456215"/>
    </ligand>
</feature>
<evidence type="ECO:0000256" key="5">
    <source>
        <dbReference type="ARBA" id="ARBA00022840"/>
    </source>
</evidence>
<feature type="region of interest" description="LID" evidence="6">
    <location>
        <begin position="124"/>
        <end position="161"/>
    </location>
</feature>
<sequence>MNILLLGAPGSGKGTQSEFLCEKNNYIHLSTGDLFRKNIGNETELGVLAKSYINKGILVPDEVTNKMVEEYLKDNSDNVIFDGYPRNVEQAKELDKMLNSINKMLNCVVYLDIDDSVLIDRIVNRVVCPVCKRSYHLINRKPKVANKCDFDNADLQSREDDKLDKVSKRLETYNNQTKPLIDFYKDRLIKINANNKKPIEVYKDIIEALKK</sequence>
<protein>
    <recommendedName>
        <fullName evidence="6 8">Adenylate kinase</fullName>
        <shortName evidence="6">AK</shortName>
        <ecNumber evidence="6 8">2.7.4.3</ecNumber>
    </recommendedName>
    <alternativeName>
        <fullName evidence="6">ATP-AMP transphosphorylase</fullName>
    </alternativeName>
    <alternativeName>
        <fullName evidence="6">ATP:AMP phosphotransferase</fullName>
    </alternativeName>
    <alternativeName>
        <fullName evidence="6">Adenylate monophosphate kinase</fullName>
    </alternativeName>
</protein>
<dbReference type="FunFam" id="3.40.50.300:FF:000106">
    <property type="entry name" value="Adenylate kinase mitochondrial"/>
    <property type="match status" value="1"/>
</dbReference>
<feature type="binding site" evidence="6">
    <location>
        <position position="151"/>
    </location>
    <ligand>
        <name>Zn(2+)</name>
        <dbReference type="ChEBI" id="CHEBI:29105"/>
        <note>structural</note>
    </ligand>
</feature>
<feature type="binding site" evidence="6">
    <location>
        <begin position="10"/>
        <end position="15"/>
    </location>
    <ligand>
        <name>ATP</name>
        <dbReference type="ChEBI" id="CHEBI:30616"/>
    </ligand>
</feature>
<dbReference type="AlphaFoldDB" id="A0A0K1W342"/>
<keyword evidence="11" id="KW-1185">Reference proteome</keyword>
<keyword evidence="6" id="KW-0963">Cytoplasm</keyword>
<accession>A0A0K1W342</accession>
<feature type="binding site" evidence="6">
    <location>
        <position position="148"/>
    </location>
    <ligand>
        <name>Zn(2+)</name>
        <dbReference type="ChEBI" id="CHEBI:29105"/>
        <note>structural</note>
    </ligand>
</feature>
<dbReference type="GO" id="GO:0005524">
    <property type="term" value="F:ATP binding"/>
    <property type="evidence" value="ECO:0007669"/>
    <property type="project" value="UniProtKB-UniRule"/>
</dbReference>
<comment type="catalytic activity">
    <reaction evidence="6 8">
        <text>AMP + ATP = 2 ADP</text>
        <dbReference type="Rhea" id="RHEA:12973"/>
        <dbReference type="ChEBI" id="CHEBI:30616"/>
        <dbReference type="ChEBI" id="CHEBI:456215"/>
        <dbReference type="ChEBI" id="CHEBI:456216"/>
        <dbReference type="EC" id="2.7.4.3"/>
    </reaction>
</comment>
<dbReference type="PANTHER" id="PTHR23359">
    <property type="entry name" value="NUCLEOTIDE KINASE"/>
    <property type="match status" value="1"/>
</dbReference>